<reference evidence="1 2" key="1">
    <citation type="submission" date="2020-04" db="EMBL/GenBank/DDBJ databases">
        <title>Chryseobacterium sp. RP-3-3 sp. nov., isolated from Jeju soil.</title>
        <authorList>
            <person name="Dahal R.H."/>
        </authorList>
    </citation>
    <scope>NUCLEOTIDE SEQUENCE [LARGE SCALE GENOMIC DNA]</scope>
    <source>
        <strain evidence="1 2">RP-3-3</strain>
    </source>
</reference>
<sequence>MEFLEKKDRLKILISISDQLWDDYKSGTLKADEYLTKADEIREELNKVAEVTFLDMQELSKSFGYILIKSRNIFGNNRNYKFQRLIFN</sequence>
<proteinExistence type="predicted"/>
<evidence type="ECO:0000313" key="2">
    <source>
        <dbReference type="Proteomes" id="UP000544054"/>
    </source>
</evidence>
<dbReference type="Proteomes" id="UP000544054">
    <property type="component" value="Unassembled WGS sequence"/>
</dbReference>
<dbReference type="RefSeq" id="WP_169234520.1">
    <property type="nucleotide sequence ID" value="NZ_JABBGI010000010.1"/>
</dbReference>
<evidence type="ECO:0000313" key="1">
    <source>
        <dbReference type="EMBL" id="NML69979.1"/>
    </source>
</evidence>
<name>A0A7Y0AMH3_9FLAO</name>
<dbReference type="EMBL" id="JABBGI010000010">
    <property type="protein sequence ID" value="NML69979.1"/>
    <property type="molecule type" value="Genomic_DNA"/>
</dbReference>
<organism evidence="1 2">
    <name type="scientific">Chryseobacterium antibioticum</name>
    <dbReference type="NCBI Taxonomy" id="2728847"/>
    <lineage>
        <taxon>Bacteria</taxon>
        <taxon>Pseudomonadati</taxon>
        <taxon>Bacteroidota</taxon>
        <taxon>Flavobacteriia</taxon>
        <taxon>Flavobacteriales</taxon>
        <taxon>Weeksellaceae</taxon>
        <taxon>Chryseobacterium group</taxon>
        <taxon>Chryseobacterium</taxon>
    </lineage>
</organism>
<protein>
    <submittedName>
        <fullName evidence="1">Uncharacterized protein</fullName>
    </submittedName>
</protein>
<keyword evidence="2" id="KW-1185">Reference proteome</keyword>
<accession>A0A7Y0AMH3</accession>
<dbReference type="AlphaFoldDB" id="A0A7Y0AMH3"/>
<comment type="caution">
    <text evidence="1">The sequence shown here is derived from an EMBL/GenBank/DDBJ whole genome shotgun (WGS) entry which is preliminary data.</text>
</comment>
<gene>
    <name evidence="1" type="ORF">HHL23_09220</name>
</gene>